<evidence type="ECO:0000313" key="1">
    <source>
        <dbReference type="EMBL" id="CAG8773785.1"/>
    </source>
</evidence>
<organism evidence="1 2">
    <name type="scientific">Racocetra persica</name>
    <dbReference type="NCBI Taxonomy" id="160502"/>
    <lineage>
        <taxon>Eukaryota</taxon>
        <taxon>Fungi</taxon>
        <taxon>Fungi incertae sedis</taxon>
        <taxon>Mucoromycota</taxon>
        <taxon>Glomeromycotina</taxon>
        <taxon>Glomeromycetes</taxon>
        <taxon>Diversisporales</taxon>
        <taxon>Gigasporaceae</taxon>
        <taxon>Racocetra</taxon>
    </lineage>
</organism>
<feature type="non-terminal residue" evidence="1">
    <location>
        <position position="1"/>
    </location>
</feature>
<accession>A0ACA9R2U3</accession>
<feature type="non-terminal residue" evidence="1">
    <location>
        <position position="40"/>
    </location>
</feature>
<sequence>FGHNQDSLYRRTQVGLKDKMRAELKYKIRHKLPLGVFSKV</sequence>
<evidence type="ECO:0000313" key="2">
    <source>
        <dbReference type="Proteomes" id="UP000789920"/>
    </source>
</evidence>
<name>A0ACA9R2U3_9GLOM</name>
<proteinExistence type="predicted"/>
<protein>
    <submittedName>
        <fullName evidence="1">20816_t:CDS:1</fullName>
    </submittedName>
</protein>
<dbReference type="Proteomes" id="UP000789920">
    <property type="component" value="Unassembled WGS sequence"/>
</dbReference>
<comment type="caution">
    <text evidence="1">The sequence shown here is derived from an EMBL/GenBank/DDBJ whole genome shotgun (WGS) entry which is preliminary data.</text>
</comment>
<keyword evidence="2" id="KW-1185">Reference proteome</keyword>
<dbReference type="EMBL" id="CAJVQC010041797">
    <property type="protein sequence ID" value="CAG8773785.1"/>
    <property type="molecule type" value="Genomic_DNA"/>
</dbReference>
<reference evidence="1" key="1">
    <citation type="submission" date="2021-06" db="EMBL/GenBank/DDBJ databases">
        <authorList>
            <person name="Kallberg Y."/>
            <person name="Tangrot J."/>
            <person name="Rosling A."/>
        </authorList>
    </citation>
    <scope>NUCLEOTIDE SEQUENCE</scope>
    <source>
        <strain evidence="1">MA461A</strain>
    </source>
</reference>
<gene>
    <name evidence="1" type="ORF">RPERSI_LOCUS16731</name>
</gene>